<dbReference type="InterPro" id="IPR036384">
    <property type="entry name" value="Tus_sf"/>
</dbReference>
<dbReference type="RefSeq" id="WP_228085644.1">
    <property type="nucleotide sequence ID" value="NZ_JACVHL010000002.1"/>
</dbReference>
<dbReference type="GO" id="GO:0005737">
    <property type="term" value="C:cytoplasm"/>
    <property type="evidence" value="ECO:0007669"/>
    <property type="project" value="InterPro"/>
</dbReference>
<dbReference type="GO" id="GO:0003677">
    <property type="term" value="F:DNA binding"/>
    <property type="evidence" value="ECO:0007669"/>
    <property type="project" value="InterPro"/>
</dbReference>
<dbReference type="SUPFAM" id="SSF56596">
    <property type="entry name" value="Replication terminator protein (Tus)"/>
    <property type="match status" value="1"/>
</dbReference>
<protein>
    <recommendedName>
        <fullName evidence="3">DNA replication terminus site-binding protein</fullName>
    </recommendedName>
</protein>
<dbReference type="InterPro" id="IPR036381">
    <property type="entry name" value="Tus_dom1"/>
</dbReference>
<accession>A0A9Q3UCF2</accession>
<gene>
    <name evidence="1" type="ORF">IB292_02860</name>
</gene>
<evidence type="ECO:0008006" key="3">
    <source>
        <dbReference type="Google" id="ProtNLM"/>
    </source>
</evidence>
<dbReference type="EMBL" id="JACVHL010000002">
    <property type="protein sequence ID" value="MCC3803971.1"/>
    <property type="molecule type" value="Genomic_DNA"/>
</dbReference>
<proteinExistence type="predicted"/>
<organism evidence="1 2">
    <name type="scientific">Vibrio parahaemolyticus</name>
    <dbReference type="NCBI Taxonomy" id="670"/>
    <lineage>
        <taxon>Bacteria</taxon>
        <taxon>Pseudomonadati</taxon>
        <taxon>Pseudomonadota</taxon>
        <taxon>Gammaproteobacteria</taxon>
        <taxon>Vibrionales</taxon>
        <taxon>Vibrionaceae</taxon>
        <taxon>Vibrio</taxon>
    </lineage>
</organism>
<dbReference type="AlphaFoldDB" id="A0A9Q3UCF2"/>
<name>A0A9Q3UCF2_VIBPH</name>
<reference evidence="1" key="1">
    <citation type="submission" date="2020-09" db="EMBL/GenBank/DDBJ databases">
        <title>Genome sequence of Vibrio parahaemolyticus isolates.</title>
        <authorList>
            <person name="Hammerl J.A."/>
            <person name="Strauch E."/>
        </authorList>
    </citation>
    <scope>NUCLEOTIDE SEQUENCE</scope>
    <source>
        <strain evidence="1">17-VB00146</strain>
    </source>
</reference>
<dbReference type="GO" id="GO:0006274">
    <property type="term" value="P:DNA replication termination"/>
    <property type="evidence" value="ECO:0007669"/>
    <property type="project" value="InterPro"/>
</dbReference>
<comment type="caution">
    <text evidence="1">The sequence shown here is derived from an EMBL/GenBank/DDBJ whole genome shotgun (WGS) entry which is preliminary data.</text>
</comment>
<dbReference type="Gene3D" id="3.50.14.10">
    <property type="entry name" value="Replication terminator Tus, domain 1 superfamily/Replication terminator Tus"/>
    <property type="match status" value="1"/>
</dbReference>
<evidence type="ECO:0000313" key="1">
    <source>
        <dbReference type="EMBL" id="MCC3803971.1"/>
    </source>
</evidence>
<dbReference type="Proteomes" id="UP000726777">
    <property type="component" value="Unassembled WGS sequence"/>
</dbReference>
<evidence type="ECO:0000313" key="2">
    <source>
        <dbReference type="Proteomes" id="UP000726777"/>
    </source>
</evidence>
<sequence>MVGIFSPEHVRRIRTSIDEIEALRHEIQTTLANDPKLITQAYKIDPIHYAAQFPKHIPVDTASKIEALNSFNLQVTDTDGERTPRRTFGVIQVGIAAYDKVTDLADLHNNKILQLKEWLSENFETSHSRSRHIHAAYPGIIIATLYRHIKVASDTCYSISYDWNNNQRVPTKISLEAIGTLVESLGDVYEDGSVSLTAQEAGEQIMYQLGNAPAGYEYIQLKNSKVHPQQIYYHRTPNENRKPYRGREGVYRDTIKANNCLIAPIHDGMSLKHHPPADFRHKEKKGVSVHYKPVREGLGIYLRKKIK</sequence>